<keyword evidence="5 8" id="KW-0812">Transmembrane</keyword>
<keyword evidence="7 8" id="KW-0472">Membrane</keyword>
<sequence>MIKKSDGKIGTREFLALILLTIGLKQTDMTASILFPLGTTATWIMPLLSGVIVLLSFLVLLALLKLYQNKNIVDITFIITGKVFGFIIGVVLFLFMLGTTVLYVRNHADTMGIMYFPNTPTPVIVFLFLFVSFFIANRGIEAIGRTSWLTVPYLKIAFIIILVLLIGSLQWRNIYPIAGPGLSILLIESTKTSYLFGELLFFSILFPFVRSYENFRLASFIGFGFVVIELMLFFIVYIMIYDFPAVESIPFTFHQLTRIVDLGPVLGNIESFFIGFWAIASITRLAIYLFVTGALLASSLRLKEFEPLFLPLAGVVFFLALLPESNIESLLILGESTYYQFSWYFILVLPFILWIVDQVKKGGRYV</sequence>
<dbReference type="GO" id="GO:0009847">
    <property type="term" value="P:spore germination"/>
    <property type="evidence" value="ECO:0007669"/>
    <property type="project" value="InterPro"/>
</dbReference>
<evidence type="ECO:0000256" key="5">
    <source>
        <dbReference type="ARBA" id="ARBA00022692"/>
    </source>
</evidence>
<keyword evidence="10" id="KW-1185">Reference proteome</keyword>
<evidence type="ECO:0000256" key="6">
    <source>
        <dbReference type="ARBA" id="ARBA00022989"/>
    </source>
</evidence>
<evidence type="ECO:0000256" key="2">
    <source>
        <dbReference type="ARBA" id="ARBA00007998"/>
    </source>
</evidence>
<dbReference type="EMBL" id="CP018866">
    <property type="protein sequence ID" value="AST93117.1"/>
    <property type="molecule type" value="Genomic_DNA"/>
</dbReference>
<evidence type="ECO:0000313" key="10">
    <source>
        <dbReference type="Proteomes" id="UP000215224"/>
    </source>
</evidence>
<dbReference type="GO" id="GO:0016020">
    <property type="term" value="C:membrane"/>
    <property type="evidence" value="ECO:0007669"/>
    <property type="project" value="UniProtKB-SubCell"/>
</dbReference>
<dbReference type="RefSeq" id="WP_066418965.1">
    <property type="nucleotide sequence ID" value="NZ_CP018866.1"/>
</dbReference>
<dbReference type="PANTHER" id="PTHR34975:SF2">
    <property type="entry name" value="SPORE GERMINATION PROTEIN A2"/>
    <property type="match status" value="1"/>
</dbReference>
<evidence type="ECO:0000256" key="3">
    <source>
        <dbReference type="ARBA" id="ARBA00022448"/>
    </source>
</evidence>
<evidence type="ECO:0000256" key="4">
    <source>
        <dbReference type="ARBA" id="ARBA00022544"/>
    </source>
</evidence>
<feature type="transmembrane region" description="Helical" evidence="8">
    <location>
        <begin position="192"/>
        <end position="210"/>
    </location>
</feature>
<dbReference type="Proteomes" id="UP000215224">
    <property type="component" value="Chromosome"/>
</dbReference>
<comment type="subcellular location">
    <subcellularLocation>
        <location evidence="1">Membrane</location>
        <topology evidence="1">Multi-pass membrane protein</topology>
    </subcellularLocation>
</comment>
<dbReference type="STRING" id="1314751.GCA_001591425_03457"/>
<feature type="transmembrane region" description="Helical" evidence="8">
    <location>
        <begin position="83"/>
        <end position="103"/>
    </location>
</feature>
<dbReference type="Pfam" id="PF03845">
    <property type="entry name" value="Spore_permease"/>
    <property type="match status" value="1"/>
</dbReference>
<protein>
    <submittedName>
        <fullName evidence="9">Uncharacterized protein</fullName>
    </submittedName>
</protein>
<evidence type="ECO:0000256" key="1">
    <source>
        <dbReference type="ARBA" id="ARBA00004141"/>
    </source>
</evidence>
<evidence type="ECO:0000256" key="7">
    <source>
        <dbReference type="ARBA" id="ARBA00023136"/>
    </source>
</evidence>
<dbReference type="AlphaFoldDB" id="A0A223KUU0"/>
<comment type="similarity">
    <text evidence="2">Belongs to the amino acid-polyamine-organocation (APC) superfamily. Spore germination protein (SGP) (TC 2.A.3.9) family.</text>
</comment>
<keyword evidence="3" id="KW-0813">Transport</keyword>
<feature type="transmembrane region" description="Helical" evidence="8">
    <location>
        <begin position="152"/>
        <end position="172"/>
    </location>
</feature>
<reference evidence="9 10" key="1">
    <citation type="submission" date="2016-12" db="EMBL/GenBank/DDBJ databases">
        <title>The whole genome sequencing and assembly of Bacillus cohnii DSM 6307T strain.</title>
        <authorList>
            <person name="Lee Y.-J."/>
            <person name="Yi H."/>
            <person name="Bahn Y.-S."/>
            <person name="Kim J.F."/>
            <person name="Lee D.-W."/>
        </authorList>
    </citation>
    <scope>NUCLEOTIDE SEQUENCE [LARGE SCALE GENOMIC DNA]</scope>
    <source>
        <strain evidence="9 10">DSM 6307</strain>
    </source>
</reference>
<feature type="transmembrane region" description="Helical" evidence="8">
    <location>
        <begin position="217"/>
        <end position="240"/>
    </location>
</feature>
<organism evidence="9 10">
    <name type="scientific">Sutcliffiella cohnii</name>
    <dbReference type="NCBI Taxonomy" id="33932"/>
    <lineage>
        <taxon>Bacteria</taxon>
        <taxon>Bacillati</taxon>
        <taxon>Bacillota</taxon>
        <taxon>Bacilli</taxon>
        <taxon>Bacillales</taxon>
        <taxon>Bacillaceae</taxon>
        <taxon>Sutcliffiella</taxon>
    </lineage>
</organism>
<keyword evidence="6 8" id="KW-1133">Transmembrane helix</keyword>
<feature type="transmembrane region" description="Helical" evidence="8">
    <location>
        <begin position="337"/>
        <end position="356"/>
    </location>
</feature>
<keyword evidence="4" id="KW-0309">Germination</keyword>
<feature type="transmembrane region" description="Helical" evidence="8">
    <location>
        <begin position="43"/>
        <end position="63"/>
    </location>
</feature>
<dbReference type="PANTHER" id="PTHR34975">
    <property type="entry name" value="SPORE GERMINATION PROTEIN A2"/>
    <property type="match status" value="1"/>
</dbReference>
<proteinExistence type="inferred from homology"/>
<accession>A0A223KUU0</accession>
<evidence type="ECO:0000313" key="9">
    <source>
        <dbReference type="EMBL" id="AST93117.1"/>
    </source>
</evidence>
<dbReference type="KEGG" id="bcoh:BC6307_18555"/>
<feature type="transmembrane region" description="Helical" evidence="8">
    <location>
        <begin position="272"/>
        <end position="296"/>
    </location>
</feature>
<gene>
    <name evidence="9" type="ORF">BC6307_18555</name>
</gene>
<feature type="transmembrane region" description="Helical" evidence="8">
    <location>
        <begin position="308"/>
        <end position="325"/>
    </location>
</feature>
<evidence type="ECO:0000256" key="8">
    <source>
        <dbReference type="SAM" id="Phobius"/>
    </source>
</evidence>
<name>A0A223KUU0_9BACI</name>
<dbReference type="InterPro" id="IPR004761">
    <property type="entry name" value="Spore_GerAB"/>
</dbReference>
<feature type="transmembrane region" description="Helical" evidence="8">
    <location>
        <begin position="123"/>
        <end position="140"/>
    </location>
</feature>